<organism evidence="2 3">
    <name type="scientific">Halapricum desulfuricans</name>
    <dbReference type="NCBI Taxonomy" id="2841257"/>
    <lineage>
        <taxon>Archaea</taxon>
        <taxon>Methanobacteriati</taxon>
        <taxon>Methanobacteriota</taxon>
        <taxon>Stenosarchaea group</taxon>
        <taxon>Halobacteria</taxon>
        <taxon>Halobacteriales</taxon>
        <taxon>Haloarculaceae</taxon>
        <taxon>Halapricum</taxon>
    </lineage>
</organism>
<feature type="compositionally biased region" description="Basic and acidic residues" evidence="1">
    <location>
        <begin position="9"/>
        <end position="29"/>
    </location>
</feature>
<reference evidence="2" key="1">
    <citation type="submission" date="2020-11" db="EMBL/GenBank/DDBJ databases">
        <title>Carbohydrate-dependent, anaerobic sulfur respiration: A novel catabolism in halophilic archaea.</title>
        <authorList>
            <person name="Sorokin D.Y."/>
            <person name="Messina E."/>
            <person name="Smedile F."/>
            <person name="La Cono V."/>
            <person name="Hallsworth J.E."/>
            <person name="Yakimov M.M."/>
        </authorList>
    </citation>
    <scope>NUCLEOTIDE SEQUENCE</scope>
    <source>
        <strain evidence="2">HSR-Bgl</strain>
    </source>
</reference>
<feature type="region of interest" description="Disordered" evidence="1">
    <location>
        <begin position="1"/>
        <end position="35"/>
    </location>
</feature>
<gene>
    <name evidence="2" type="ORF">HSBGL_0088</name>
</gene>
<accession>A0A897NDP3</accession>
<name>A0A897NDP3_9EURY</name>
<evidence type="ECO:0000256" key="1">
    <source>
        <dbReference type="SAM" id="MobiDB-lite"/>
    </source>
</evidence>
<evidence type="ECO:0000313" key="3">
    <source>
        <dbReference type="Proteomes" id="UP000663305"/>
    </source>
</evidence>
<dbReference type="EMBL" id="CP064789">
    <property type="protein sequence ID" value="QSG10534.1"/>
    <property type="molecule type" value="Genomic_DNA"/>
</dbReference>
<protein>
    <submittedName>
        <fullName evidence="2">Uncharacterized protein</fullName>
    </submittedName>
</protein>
<proteinExistence type="predicted"/>
<dbReference type="AlphaFoldDB" id="A0A897NDP3"/>
<sequence length="53" mass="5868">MSIVPPAFEDVRKPPSRALRDDRSLRLPRVDSSSEAPERCSILLSDYTPVLAG</sequence>
<evidence type="ECO:0000313" key="2">
    <source>
        <dbReference type="EMBL" id="QSG10534.1"/>
    </source>
</evidence>
<dbReference type="Proteomes" id="UP000663305">
    <property type="component" value="Chromosome"/>
</dbReference>